<gene>
    <name evidence="1" type="ORF">HWQ62_00049</name>
</gene>
<keyword evidence="2" id="KW-1185">Reference proteome</keyword>
<dbReference type="EMBL" id="MT663534">
    <property type="protein sequence ID" value="QOI90186.1"/>
    <property type="molecule type" value="Genomic_DNA"/>
</dbReference>
<organism evidence="1 2">
    <name type="scientific">Pyramimonas orientalis virus 01B</name>
    <dbReference type="NCBI Taxonomy" id="3134525"/>
    <lineage>
        <taxon>Viruses</taxon>
        <taxon>Varidnaviria</taxon>
        <taxon>Bamfordvirae</taxon>
        <taxon>Nucleocytoviricota</taxon>
        <taxon>Megaviricetes</taxon>
        <taxon>Imitervirales</taxon>
        <taxon>Allomimiviridae</taxon>
        <taxon>Heliosvirus</taxon>
        <taxon>Heliosvirus raunefjordenense</taxon>
    </lineage>
</organism>
<evidence type="ECO:0000313" key="2">
    <source>
        <dbReference type="Proteomes" id="UP001162120"/>
    </source>
</evidence>
<evidence type="ECO:0000313" key="1">
    <source>
        <dbReference type="EMBL" id="QOI90186.1"/>
    </source>
</evidence>
<name>A0A7M4CES6_9VIRU</name>
<proteinExistence type="predicted"/>
<dbReference type="Proteomes" id="UP001162120">
    <property type="component" value="Segment"/>
</dbReference>
<accession>A0A7M4CES6</accession>
<sequence>MNCVKKKNYILIDSRDRNFTLHPEANEYVLKLNDVIKNIFSVKLVYALYPKHGNEFYTNLHIDEFSPNAISNNRYLMESFTQIPMMNYYNEYRSELSDKIGKYYEQPIPKLTKLTIKFINYGGELAVMGEHFLKFEIEHLVYDGIPELNKLTPTNIFNLSGKYTKKDLNRAYRSLRGKASSEEDVATIKAEYLRMHDNIQK</sequence>
<protein>
    <submittedName>
        <fullName evidence="1">Uncharacterized protein</fullName>
    </submittedName>
</protein>
<reference evidence="1" key="1">
    <citation type="submission" date="2020-06" db="EMBL/GenBank/DDBJ databases">
        <title>Lateral gene transfer of anion-conducting channel rhodopsins between green algae and giant viruses.</title>
        <authorList>
            <person name="Rozenberg A."/>
            <person name="Oppermann J."/>
            <person name="Wietek J."/>
            <person name="Fernandez Lahore R.G."/>
            <person name="Sandaa R.-A."/>
            <person name="Bratbak G."/>
            <person name="Hegemann P."/>
            <person name="Beja O."/>
        </authorList>
    </citation>
    <scope>NUCLEOTIDE SEQUENCE</scope>
    <source>
        <strain evidence="1">01B</strain>
    </source>
</reference>